<gene>
    <name evidence="3" type="ORF">BJ878DRAFT_578322</name>
</gene>
<reference evidence="3" key="1">
    <citation type="journal article" date="2021" name="IMA Fungus">
        <title>Genomic characterization of three marine fungi, including Emericellopsis atlantica sp. nov. with signatures of a generalist lifestyle and marine biomass degradation.</title>
        <authorList>
            <person name="Hagestad O.C."/>
            <person name="Hou L."/>
            <person name="Andersen J.H."/>
            <person name="Hansen E.H."/>
            <person name="Altermark B."/>
            <person name="Li C."/>
            <person name="Kuhnert E."/>
            <person name="Cox R.J."/>
            <person name="Crous P.W."/>
            <person name="Spatafora J.W."/>
            <person name="Lail K."/>
            <person name="Amirebrahimi M."/>
            <person name="Lipzen A."/>
            <person name="Pangilinan J."/>
            <person name="Andreopoulos W."/>
            <person name="Hayes R.D."/>
            <person name="Ng V."/>
            <person name="Grigoriev I.V."/>
            <person name="Jackson S.A."/>
            <person name="Sutton T.D.S."/>
            <person name="Dobson A.D.W."/>
            <person name="Rama T."/>
        </authorList>
    </citation>
    <scope>NUCLEOTIDE SEQUENCE</scope>
    <source>
        <strain evidence="3">TRa3180A</strain>
    </source>
</reference>
<dbReference type="InterPro" id="IPR018225">
    <property type="entry name" value="Transaldolase_AS"/>
</dbReference>
<organism evidence="3 4">
    <name type="scientific">Calycina marina</name>
    <dbReference type="NCBI Taxonomy" id="1763456"/>
    <lineage>
        <taxon>Eukaryota</taxon>
        <taxon>Fungi</taxon>
        <taxon>Dikarya</taxon>
        <taxon>Ascomycota</taxon>
        <taxon>Pezizomycotina</taxon>
        <taxon>Leotiomycetes</taxon>
        <taxon>Helotiales</taxon>
        <taxon>Pezizellaceae</taxon>
        <taxon>Calycina</taxon>
    </lineage>
</organism>
<evidence type="ECO:0000256" key="1">
    <source>
        <dbReference type="ARBA" id="ARBA00023270"/>
    </source>
</evidence>
<dbReference type="Proteomes" id="UP000887226">
    <property type="component" value="Unassembled WGS sequence"/>
</dbReference>
<dbReference type="PANTHER" id="PTHR10683:SF34">
    <property type="entry name" value="TRANSALDOLASE"/>
    <property type="match status" value="1"/>
</dbReference>
<dbReference type="GO" id="GO:0009052">
    <property type="term" value="P:pentose-phosphate shunt, non-oxidative branch"/>
    <property type="evidence" value="ECO:0007669"/>
    <property type="project" value="TreeGrafter"/>
</dbReference>
<keyword evidence="1" id="KW-0704">Schiff base</keyword>
<comment type="caution">
    <text evidence="3">The sequence shown here is derived from an EMBL/GenBank/DDBJ whole genome shotgun (WGS) entry which is preliminary data.</text>
</comment>
<dbReference type="EC" id="2.2.1.2" evidence="2"/>
<dbReference type="OrthoDB" id="1711136at2759"/>
<dbReference type="InterPro" id="IPR001585">
    <property type="entry name" value="TAL/FSA"/>
</dbReference>
<name>A0A9P7YY18_9HELO</name>
<dbReference type="Gene3D" id="3.20.20.70">
    <property type="entry name" value="Aldolase class I"/>
    <property type="match status" value="1"/>
</dbReference>
<dbReference type="InterPro" id="IPR013785">
    <property type="entry name" value="Aldolase_TIM"/>
</dbReference>
<dbReference type="PROSITE" id="PS00958">
    <property type="entry name" value="TRANSALDOLASE_2"/>
    <property type="match status" value="1"/>
</dbReference>
<keyword evidence="2" id="KW-0570">Pentose shunt</keyword>
<comment type="function">
    <text evidence="2">Catalyzes the rate-limiting step of the non-oxidative phase in the pentose phosphate pathway. Catalyzes the reversible conversion of sedheptulose-7-phosphate and D-glyceraldehyde 3-phosphate into erythrose-4-phosphate and beta-D-fructose 6-phosphate.</text>
</comment>
<sequence>MPPNVNLLAYLQSKTQIDCDSLSLDVLASYDHFVDCTSNQADSYYEFLNEGRYDLLQKSVAFARGIYHEFPGVTLEEFAVEVSMVTVSLTAIPFIRGNIHVMANPSLAYSTPKIVENAKRISNLCHRWDPEFDLSRLVIKVPATWEGLQACRELTSTGINTLATTLFTIEQAILAAEAGCISISPFVHELKVHFDETYHDVDPIFELCLEAQQYFEQYSYTTRVKACSLIDVEEVMKLAGIAALTLPPGLMSGLRDTEDSEDEVFNLSIFDHKTDDSQASKRLSFIDDEAKFREAFSQRENGKGQSKTNQAIELFCGFQTKAENLLRGLLDQQRHDGLTKGVQEEALEQTQKTLIGA</sequence>
<dbReference type="EMBL" id="MU254228">
    <property type="protein sequence ID" value="KAG9241340.1"/>
    <property type="molecule type" value="Genomic_DNA"/>
</dbReference>
<keyword evidence="4" id="KW-1185">Reference proteome</keyword>
<comment type="catalytic activity">
    <reaction evidence="2">
        <text>D-sedoheptulose 7-phosphate + D-glyceraldehyde 3-phosphate = D-erythrose 4-phosphate + beta-D-fructose 6-phosphate</text>
        <dbReference type="Rhea" id="RHEA:17053"/>
        <dbReference type="ChEBI" id="CHEBI:16897"/>
        <dbReference type="ChEBI" id="CHEBI:57483"/>
        <dbReference type="ChEBI" id="CHEBI:57634"/>
        <dbReference type="ChEBI" id="CHEBI:59776"/>
        <dbReference type="EC" id="2.2.1.2"/>
    </reaction>
</comment>
<keyword evidence="2" id="KW-0808">Transferase</keyword>
<dbReference type="Pfam" id="PF00923">
    <property type="entry name" value="TAL_FSA"/>
    <property type="match status" value="1"/>
</dbReference>
<accession>A0A9P7YY18</accession>
<proteinExistence type="predicted"/>
<dbReference type="GO" id="GO:0005975">
    <property type="term" value="P:carbohydrate metabolic process"/>
    <property type="evidence" value="ECO:0007669"/>
    <property type="project" value="InterPro"/>
</dbReference>
<evidence type="ECO:0000313" key="3">
    <source>
        <dbReference type="EMBL" id="KAG9241340.1"/>
    </source>
</evidence>
<evidence type="ECO:0000313" key="4">
    <source>
        <dbReference type="Proteomes" id="UP000887226"/>
    </source>
</evidence>
<dbReference type="SUPFAM" id="SSF51569">
    <property type="entry name" value="Aldolase"/>
    <property type="match status" value="1"/>
</dbReference>
<evidence type="ECO:0000256" key="2">
    <source>
        <dbReference type="RuleBase" id="RU000501"/>
    </source>
</evidence>
<dbReference type="AlphaFoldDB" id="A0A9P7YY18"/>
<dbReference type="GO" id="GO:0004801">
    <property type="term" value="F:transaldolase activity"/>
    <property type="evidence" value="ECO:0007669"/>
    <property type="project" value="UniProtKB-EC"/>
</dbReference>
<dbReference type="PANTHER" id="PTHR10683">
    <property type="entry name" value="TRANSALDOLASE"/>
    <property type="match status" value="1"/>
</dbReference>
<comment type="pathway">
    <text evidence="2">Carbohydrate degradation; pentose phosphate pathway; D-glyceraldehyde 3-phosphate and beta-D-fructose 6-phosphate from D-ribose 5-phosphate and D-xylulose 5-phosphate (non-oxidative stage): step 2/3.</text>
</comment>
<protein>
    <recommendedName>
        <fullName evidence="2">Transaldolase</fullName>
        <ecNumber evidence="2">2.2.1.2</ecNumber>
    </recommendedName>
</protein>